<gene>
    <name evidence="2" type="ORF">AB3N04_00730</name>
</gene>
<dbReference type="GO" id="GO:0120147">
    <property type="term" value="F:formylglycine-generating oxidase activity"/>
    <property type="evidence" value="ECO:0007669"/>
    <property type="project" value="TreeGrafter"/>
</dbReference>
<dbReference type="Gene3D" id="3.90.1580.10">
    <property type="entry name" value="paralog of FGE (formylglycine-generating enzyme)"/>
    <property type="match status" value="1"/>
</dbReference>
<evidence type="ECO:0000259" key="1">
    <source>
        <dbReference type="Pfam" id="PF03781"/>
    </source>
</evidence>
<accession>A0AB39BNI6</accession>
<dbReference type="AlphaFoldDB" id="A0AB39BNI6"/>
<organism evidence="2">
    <name type="scientific">Alkalihalophilus sp. As8PL</name>
    <dbReference type="NCBI Taxonomy" id="3237103"/>
    <lineage>
        <taxon>Bacteria</taxon>
        <taxon>Bacillati</taxon>
        <taxon>Bacillota</taxon>
        <taxon>Bacilli</taxon>
        <taxon>Bacillales</taxon>
        <taxon>Bacillaceae</taxon>
        <taxon>Alkalihalophilus</taxon>
    </lineage>
</organism>
<name>A0AB39BNI6_9BACI</name>
<geneLocation type="plasmid" evidence="2">
    <name>unnamed</name>
</geneLocation>
<keyword evidence="2" id="KW-0614">Plasmid</keyword>
<evidence type="ECO:0000313" key="2">
    <source>
        <dbReference type="EMBL" id="XDI35034.1"/>
    </source>
</evidence>
<protein>
    <submittedName>
        <fullName evidence="2">Formylglycine-generating enzyme family protein</fullName>
    </submittedName>
</protein>
<proteinExistence type="predicted"/>
<dbReference type="RefSeq" id="WP_368502651.1">
    <property type="nucleotide sequence ID" value="NZ_CP162550.1"/>
</dbReference>
<dbReference type="InterPro" id="IPR005532">
    <property type="entry name" value="SUMF_dom"/>
</dbReference>
<sequence>MYKLDGDVLKSSIKDIRWIELPKGTAIIGSTLEEIEAANDYWKTRLLDPSYKEKFKEWLLKEYPSHEVELKPFLISDILVTNGMYKEFCLDMGSDISEPESLVNKDLGGDMTCPIWGVTIQEAFQFADWFSMKYGVKASLPTEAQWEYAARGSTRRVYPWGNDFSPTKCNSFESNIGRTTPVRSYEAGKSYFGLYDMGGNVEEWVDTKYNVYPFGVKITDDLVDELGEKYYILKGGSFARGGDLCRVARRHGRHPDDVFRYTGFRLVIN</sequence>
<reference evidence="2" key="1">
    <citation type="submission" date="2024-07" db="EMBL/GenBank/DDBJ databases">
        <title>Identification and characteristics of an arsenic-resistant bacterial isolate, which belongs to a novel species.</title>
        <authorList>
            <person name="Juszczyk A."/>
            <person name="Kowalczyk A."/>
            <person name="Was K."/>
            <person name="Kosowicz W."/>
            <person name="Budzyn A."/>
            <person name="Latowski D."/>
        </authorList>
    </citation>
    <scope>NUCLEOTIDE SEQUENCE</scope>
    <source>
        <strain evidence="2">As8PL</strain>
        <plasmid evidence="2">unnamed</plasmid>
    </source>
</reference>
<dbReference type="SUPFAM" id="SSF56436">
    <property type="entry name" value="C-type lectin-like"/>
    <property type="match status" value="1"/>
</dbReference>
<feature type="domain" description="Sulfatase-modifying factor enzyme-like" evidence="1">
    <location>
        <begin position="55"/>
        <end position="267"/>
    </location>
</feature>
<dbReference type="Pfam" id="PF03781">
    <property type="entry name" value="FGE-sulfatase"/>
    <property type="match status" value="1"/>
</dbReference>
<dbReference type="EMBL" id="CP162550">
    <property type="protein sequence ID" value="XDI35034.1"/>
    <property type="molecule type" value="Genomic_DNA"/>
</dbReference>
<dbReference type="InterPro" id="IPR042095">
    <property type="entry name" value="SUMF_sf"/>
</dbReference>
<dbReference type="PANTHER" id="PTHR23150">
    <property type="entry name" value="SULFATASE MODIFYING FACTOR 1, 2"/>
    <property type="match status" value="1"/>
</dbReference>
<dbReference type="InterPro" id="IPR051043">
    <property type="entry name" value="Sulfatase_Mod_Factor_Kinase"/>
</dbReference>
<dbReference type="InterPro" id="IPR016187">
    <property type="entry name" value="CTDL_fold"/>
</dbReference>
<dbReference type="PANTHER" id="PTHR23150:SF19">
    <property type="entry name" value="FORMYLGLYCINE-GENERATING ENZYME"/>
    <property type="match status" value="1"/>
</dbReference>